<evidence type="ECO:0000313" key="2">
    <source>
        <dbReference type="Proteomes" id="UP000471120"/>
    </source>
</evidence>
<name>A0A6P2CAZ6_9NOCA</name>
<dbReference type="Proteomes" id="UP000471120">
    <property type="component" value="Unassembled WGS sequence"/>
</dbReference>
<organism evidence="1 2">
    <name type="scientific">Rhodococcus rhodnii</name>
    <dbReference type="NCBI Taxonomy" id="38312"/>
    <lineage>
        <taxon>Bacteria</taxon>
        <taxon>Bacillati</taxon>
        <taxon>Actinomycetota</taxon>
        <taxon>Actinomycetes</taxon>
        <taxon>Mycobacteriales</taxon>
        <taxon>Nocardiaceae</taxon>
        <taxon>Rhodococcus</taxon>
    </lineage>
</organism>
<dbReference type="AlphaFoldDB" id="A0A6P2CAZ6"/>
<protein>
    <recommendedName>
        <fullName evidence="3">Asp23/Gls24 family envelope stress response protein</fullName>
    </recommendedName>
</protein>
<evidence type="ECO:0008006" key="3">
    <source>
        <dbReference type="Google" id="ProtNLM"/>
    </source>
</evidence>
<accession>A0A6P2CAZ6</accession>
<evidence type="ECO:0000313" key="1">
    <source>
        <dbReference type="EMBL" id="TXG89773.1"/>
    </source>
</evidence>
<proteinExistence type="predicted"/>
<reference evidence="1 2" key="1">
    <citation type="submission" date="2018-07" db="EMBL/GenBank/DDBJ databases">
        <title>Genome sequence of Rhodococcus rhodnii ATCC 35071 from Rhodnius prolixus.</title>
        <authorList>
            <person name="Patel V."/>
            <person name="Vogel K.J."/>
        </authorList>
    </citation>
    <scope>NUCLEOTIDE SEQUENCE [LARGE SCALE GENOMIC DNA]</scope>
    <source>
        <strain evidence="1 2">ATCC 35071</strain>
    </source>
</reference>
<comment type="caution">
    <text evidence="1">The sequence shown here is derived from an EMBL/GenBank/DDBJ whole genome shotgun (WGS) entry which is preliminary data.</text>
</comment>
<gene>
    <name evidence="1" type="ORF">DW322_05540</name>
</gene>
<sequence length="95" mass="9767">MDDTADRVAAAVLAVGSVAALHGGKFGEVATYLPGRRVEGVRLSYPGAQVHVTAYPDGPLHDVAEQIRAAVAPLVGEPVDVTIEDVVARGPLLSP</sequence>
<dbReference type="RefSeq" id="WP_040772784.1">
    <property type="nucleotide sequence ID" value="NZ_QRCM01000001.1"/>
</dbReference>
<dbReference type="EMBL" id="QRCM01000001">
    <property type="protein sequence ID" value="TXG89773.1"/>
    <property type="molecule type" value="Genomic_DNA"/>
</dbReference>